<feature type="chain" id="PRO_5042187791" evidence="1">
    <location>
        <begin position="27"/>
        <end position="523"/>
    </location>
</feature>
<dbReference type="InterPro" id="IPR036514">
    <property type="entry name" value="SGNH_hydro_sf"/>
</dbReference>
<sequence length="523" mass="58044">MLAAKLCMVGIIAAVCMKRLSVLARAATLEDNNRTEFRFANVYGDHMVLQSKPFRAAIWGLGEVGQEVTVSLASEVYSTKVIKGSWGHGVWLVKLDAQDAGGPYTIKATSKVDTKTLEILLEDVLFGDVINVSEAIKNADHYPGIRLFTASLTQSNAPLYELKEVEQRWSVASSKSVDGGAWTYFSAVCWFYGKNIYDRYKRPLGLIATDWGGTPVEAWSSPDSLRQCNISANTYREKLLSREITRVSGPQTHSVLYNAMIHPFLNMTIFGAVWYQGERNALAPSTYNCTFPAMIDDWRSKWYDGTNKLTNPMFPFGFVQLSSWYDSSKQADGFPIIRWAQTANYGYVPNTKEKSVFMAVAMDLGNKSSSYGSIHPPDKEDVGFRLSLAGQAIAYGNTDIYYTGPLVSDVTILANGSGSMSWVAFVEYRSVGKRGIEVRSKHGFEFYCVLSKVQRKTMFTEAKIDSARLGFVVIVYGTCPPGYAAKGLRYAWATAPCEFKQCAVYSQENGLPGPPFLWNAPEV</sequence>
<dbReference type="SUPFAM" id="SSF52266">
    <property type="entry name" value="SGNH hydrolase"/>
    <property type="match status" value="1"/>
</dbReference>
<dbReference type="PANTHER" id="PTHR22901:SF0">
    <property type="entry name" value="SIALATE O-ACETYLESTERASE"/>
    <property type="match status" value="1"/>
</dbReference>
<dbReference type="PANTHER" id="PTHR22901">
    <property type="entry name" value="SIALATE O-ACETYLESTERASE"/>
    <property type="match status" value="1"/>
</dbReference>
<proteinExistence type="predicted"/>
<feature type="signal peptide" evidence="1">
    <location>
        <begin position="1"/>
        <end position="26"/>
    </location>
</feature>
<organism evidence="2 3">
    <name type="scientific">Acropora cervicornis</name>
    <name type="common">Staghorn coral</name>
    <dbReference type="NCBI Taxonomy" id="6130"/>
    <lineage>
        <taxon>Eukaryota</taxon>
        <taxon>Metazoa</taxon>
        <taxon>Cnidaria</taxon>
        <taxon>Anthozoa</taxon>
        <taxon>Hexacorallia</taxon>
        <taxon>Scleractinia</taxon>
        <taxon>Astrocoeniina</taxon>
        <taxon>Acroporidae</taxon>
        <taxon>Acropora</taxon>
    </lineage>
</organism>
<reference evidence="2" key="1">
    <citation type="journal article" date="2023" name="G3 (Bethesda)">
        <title>Whole genome assembly and annotation of the endangered Caribbean coral Acropora cervicornis.</title>
        <authorList>
            <person name="Selwyn J.D."/>
            <person name="Vollmer S.V."/>
        </authorList>
    </citation>
    <scope>NUCLEOTIDE SEQUENCE</scope>
    <source>
        <strain evidence="2">K2</strain>
    </source>
</reference>
<dbReference type="EMBL" id="JARQWQ010000155">
    <property type="protein sequence ID" value="KAK2548140.1"/>
    <property type="molecule type" value="Genomic_DNA"/>
</dbReference>
<evidence type="ECO:0000313" key="3">
    <source>
        <dbReference type="Proteomes" id="UP001249851"/>
    </source>
</evidence>
<gene>
    <name evidence="2" type="ORF">P5673_031751</name>
</gene>
<reference evidence="2" key="2">
    <citation type="journal article" date="2023" name="Science">
        <title>Genomic signatures of disease resistance in endangered staghorn corals.</title>
        <authorList>
            <person name="Vollmer S.V."/>
            <person name="Selwyn J.D."/>
            <person name="Despard B.A."/>
            <person name="Roesel C.L."/>
        </authorList>
    </citation>
    <scope>NUCLEOTIDE SEQUENCE</scope>
    <source>
        <strain evidence="2">K2</strain>
    </source>
</reference>
<dbReference type="GO" id="GO:0005975">
    <property type="term" value="P:carbohydrate metabolic process"/>
    <property type="evidence" value="ECO:0007669"/>
    <property type="project" value="TreeGrafter"/>
</dbReference>
<keyword evidence="3" id="KW-1185">Reference proteome</keyword>
<protein>
    <submittedName>
        <fullName evidence="2">Sialate O-acetylesterase</fullName>
    </submittedName>
</protein>
<dbReference type="AlphaFoldDB" id="A0AAD9PT02"/>
<dbReference type="Proteomes" id="UP001249851">
    <property type="component" value="Unassembled WGS sequence"/>
</dbReference>
<keyword evidence="1" id="KW-0732">Signal</keyword>
<comment type="caution">
    <text evidence="2">The sequence shown here is derived from an EMBL/GenBank/DDBJ whole genome shotgun (WGS) entry which is preliminary data.</text>
</comment>
<accession>A0AAD9PT02</accession>
<feature type="non-terminal residue" evidence="2">
    <location>
        <position position="1"/>
    </location>
</feature>
<dbReference type="Gene3D" id="3.40.50.1110">
    <property type="entry name" value="SGNH hydrolase"/>
    <property type="match status" value="1"/>
</dbReference>
<dbReference type="GO" id="GO:0001681">
    <property type="term" value="F:sialate O-acetylesterase activity"/>
    <property type="evidence" value="ECO:0007669"/>
    <property type="project" value="InterPro"/>
</dbReference>
<evidence type="ECO:0000313" key="2">
    <source>
        <dbReference type="EMBL" id="KAK2548140.1"/>
    </source>
</evidence>
<name>A0AAD9PT02_ACRCE</name>
<dbReference type="InterPro" id="IPR039329">
    <property type="entry name" value="SIAE"/>
</dbReference>
<evidence type="ECO:0000256" key="1">
    <source>
        <dbReference type="SAM" id="SignalP"/>
    </source>
</evidence>